<keyword evidence="13" id="KW-1185">Reference proteome</keyword>
<dbReference type="AlphaFoldDB" id="C0QEN5"/>
<protein>
    <recommendedName>
        <fullName evidence="3">asparagine synthase (glutamine-hydrolyzing)</fullName>
        <ecNumber evidence="3">6.3.5.4</ecNumber>
    </recommendedName>
</protein>
<evidence type="ECO:0000256" key="8">
    <source>
        <dbReference type="PIRSR" id="PIRSR001589-1"/>
    </source>
</evidence>
<dbReference type="Gene3D" id="3.60.20.10">
    <property type="entry name" value="Glutamine Phosphoribosylpyrophosphate, subunit 1, domain 1"/>
    <property type="match status" value="1"/>
</dbReference>
<dbReference type="CDD" id="cd01991">
    <property type="entry name" value="Asn_synthase_B_C"/>
    <property type="match status" value="1"/>
</dbReference>
<dbReference type="InterPro" id="IPR033738">
    <property type="entry name" value="AsnB_N"/>
</dbReference>
<gene>
    <name evidence="12" type="primary">asnB</name>
    <name evidence="12" type="ordered locus">HRM2_22820</name>
</gene>
<evidence type="ECO:0000259" key="11">
    <source>
        <dbReference type="PROSITE" id="PS51278"/>
    </source>
</evidence>
<dbReference type="PANTHER" id="PTHR43284:SF1">
    <property type="entry name" value="ASPARAGINE SYNTHETASE"/>
    <property type="match status" value="1"/>
</dbReference>
<feature type="binding site" evidence="9">
    <location>
        <position position="310"/>
    </location>
    <ligand>
        <name>ATP</name>
        <dbReference type="ChEBI" id="CHEBI:30616"/>
    </ligand>
</feature>
<evidence type="ECO:0000313" key="13">
    <source>
        <dbReference type="Proteomes" id="UP000000442"/>
    </source>
</evidence>
<feature type="domain" description="Glutamine amidotransferase type-2" evidence="11">
    <location>
        <begin position="2"/>
        <end position="235"/>
    </location>
</feature>
<organism evidence="12 13">
    <name type="scientific">Desulforapulum autotrophicum (strain ATCC 43914 / DSM 3382 / VKM B-1955 / HRM2)</name>
    <name type="common">Desulfobacterium autotrophicum</name>
    <dbReference type="NCBI Taxonomy" id="177437"/>
    <lineage>
        <taxon>Bacteria</taxon>
        <taxon>Pseudomonadati</taxon>
        <taxon>Thermodesulfobacteriota</taxon>
        <taxon>Desulfobacteria</taxon>
        <taxon>Desulfobacterales</taxon>
        <taxon>Desulfobacteraceae</taxon>
        <taxon>Desulforapulum</taxon>
    </lineage>
</organism>
<dbReference type="NCBIfam" id="TIGR01536">
    <property type="entry name" value="asn_synth_AEB"/>
    <property type="match status" value="1"/>
</dbReference>
<dbReference type="RefSeq" id="WP_015904145.1">
    <property type="nucleotide sequence ID" value="NC_012108.1"/>
</dbReference>
<evidence type="ECO:0000256" key="7">
    <source>
        <dbReference type="ARBA" id="ARBA00048741"/>
    </source>
</evidence>
<dbReference type="PIRSF" id="PIRSF001589">
    <property type="entry name" value="Asn_synthetase_glu-h"/>
    <property type="match status" value="1"/>
</dbReference>
<dbReference type="Pfam" id="PF00733">
    <property type="entry name" value="Asn_synthase"/>
    <property type="match status" value="1"/>
</dbReference>
<sequence length="642" mass="74949">MCGIVGILNRNNQPVDFHILQRMSDKQRHRGPDDQSLVGFSFAKKDTIRLNHKEKSHKRSGFHGGLGFNRLSILDLSMNGRQPMISNNRQVIIAYNGEAYNAFTFKKFLVEKGICFKSSTDTEILLYLYQEYGIKKLLELINGMFALCIVDLMIGKIFLARDHAGIKPLYWYTNGNTILFASEIKAFYKHPDFIAELNNEHVDEYAILGYTAHDRTLLKNVYQIPPAHFMTFSMTDQKITRYWEPDLSVKETGNLYADPDELESILKKAVSSQLISDVEVGCQLSGGIDSSLITTFARPYFPGGMNTFSVIPENSDFSEEDYIDQVIEKTESNAHKIEITPQYWVENICSATYHIDVPLSFPHALGIKKMAERAKDYVKVLLSGEGSDELMGGYREFYRHAYRQCYPGRIRLMSKIPFRGKRYRKYFLPHMSKNEYFIRIRSSHFNHAHSVKNDINDSVFFTNQQNLIPDNPDSLKNIRVYDMRGRLAHLLSMQDRMTMAYSIENRVPFLDKNVIDYVFSKPSEYFLQASNNPKEYKAPFRHTKMLLKKIAAKYYNSQFAYRNKIGFNQPIYDYMIFPQMKEMINDIILPGIRNRGVFNYDLISKTYKKMEKKSYRKHSRWLWSFFAFELWAQIFIDRKLSP</sequence>
<dbReference type="InterPro" id="IPR014729">
    <property type="entry name" value="Rossmann-like_a/b/a_fold"/>
</dbReference>
<evidence type="ECO:0000256" key="2">
    <source>
        <dbReference type="ARBA" id="ARBA00005752"/>
    </source>
</evidence>
<keyword evidence="8" id="KW-0028">Amino-acid biosynthesis</keyword>
<evidence type="ECO:0000256" key="3">
    <source>
        <dbReference type="ARBA" id="ARBA00012737"/>
    </source>
</evidence>
<keyword evidence="5 9" id="KW-0067">ATP-binding</keyword>
<feature type="binding site" evidence="9">
    <location>
        <begin position="383"/>
        <end position="384"/>
    </location>
    <ligand>
        <name>ATP</name>
        <dbReference type="ChEBI" id="CHEBI:30616"/>
    </ligand>
</feature>
<dbReference type="Proteomes" id="UP000000442">
    <property type="component" value="Chromosome"/>
</dbReference>
<dbReference type="OrthoDB" id="9763290at2"/>
<dbReference type="PROSITE" id="PS51278">
    <property type="entry name" value="GATASE_TYPE_2"/>
    <property type="match status" value="1"/>
</dbReference>
<dbReference type="InterPro" id="IPR029055">
    <property type="entry name" value="Ntn_hydrolases_N"/>
</dbReference>
<dbReference type="eggNOG" id="COG0367">
    <property type="taxonomic scope" value="Bacteria"/>
</dbReference>
<dbReference type="STRING" id="177437.HRM2_22820"/>
<dbReference type="EMBL" id="CP001087">
    <property type="protein sequence ID" value="ACN15377.1"/>
    <property type="molecule type" value="Genomic_DNA"/>
</dbReference>
<dbReference type="GO" id="GO:0005524">
    <property type="term" value="F:ATP binding"/>
    <property type="evidence" value="ECO:0007669"/>
    <property type="project" value="UniProtKB-KW"/>
</dbReference>
<accession>C0QEN5</accession>
<dbReference type="PANTHER" id="PTHR43284">
    <property type="entry name" value="ASPARAGINE SYNTHETASE (GLUTAMINE-HYDROLYZING)"/>
    <property type="match status" value="1"/>
</dbReference>
<dbReference type="InterPro" id="IPR001962">
    <property type="entry name" value="Asn_synthase"/>
</dbReference>
<dbReference type="CDD" id="cd00712">
    <property type="entry name" value="AsnB"/>
    <property type="match status" value="1"/>
</dbReference>
<keyword evidence="6 8" id="KW-0315">Glutamine amidotransferase</keyword>
<feature type="binding site" evidence="9">
    <location>
        <position position="121"/>
    </location>
    <ligand>
        <name>L-glutamine</name>
        <dbReference type="ChEBI" id="CHEBI:58359"/>
    </ligand>
</feature>
<dbReference type="KEGG" id="dat:HRM2_22820"/>
<dbReference type="Pfam" id="PF13537">
    <property type="entry name" value="GATase_7"/>
    <property type="match status" value="1"/>
</dbReference>
<dbReference type="SUPFAM" id="SSF52402">
    <property type="entry name" value="Adenine nucleotide alpha hydrolases-like"/>
    <property type="match status" value="1"/>
</dbReference>
<comment type="pathway">
    <text evidence="1">Amino-acid biosynthesis; L-asparagine biosynthesis; L-asparagine from L-aspartate (L-Gln route): step 1/1.</text>
</comment>
<reference evidence="12 13" key="1">
    <citation type="journal article" date="2009" name="Environ. Microbiol.">
        <title>Genome sequence of Desulfobacterium autotrophicum HRM2, a marine sulfate reducer oxidizing organic carbon completely to carbon dioxide.</title>
        <authorList>
            <person name="Strittmatter A.W."/>
            <person name="Liesegang H."/>
            <person name="Rabus R."/>
            <person name="Decker I."/>
            <person name="Amann J."/>
            <person name="Andres S."/>
            <person name="Henne A."/>
            <person name="Fricke W.F."/>
            <person name="Martinez-Arias R."/>
            <person name="Bartels D."/>
            <person name="Goesmann A."/>
            <person name="Krause L."/>
            <person name="Puehler A."/>
            <person name="Klenk H.P."/>
            <person name="Richter M."/>
            <person name="Schuler M."/>
            <person name="Gloeckner F.O."/>
            <person name="Meyerdierks A."/>
            <person name="Gottschalk G."/>
            <person name="Amann R."/>
        </authorList>
    </citation>
    <scope>NUCLEOTIDE SEQUENCE [LARGE SCALE GENOMIC DNA]</scope>
    <source>
        <strain evidence="13">ATCC 43914 / DSM 3382 / HRM2</strain>
    </source>
</reference>
<dbReference type="InterPro" id="IPR051786">
    <property type="entry name" value="ASN_synthetase/amidase"/>
</dbReference>
<dbReference type="GO" id="GO:0004066">
    <property type="term" value="F:asparagine synthase (glutamine-hydrolyzing) activity"/>
    <property type="evidence" value="ECO:0007669"/>
    <property type="project" value="UniProtKB-EC"/>
</dbReference>
<dbReference type="Gene3D" id="3.40.50.620">
    <property type="entry name" value="HUPs"/>
    <property type="match status" value="1"/>
</dbReference>
<keyword evidence="4 9" id="KW-0547">Nucleotide-binding</keyword>
<feature type="site" description="Important for beta-aspartyl-AMP intermediate formation" evidence="10">
    <location>
        <position position="385"/>
    </location>
</feature>
<keyword evidence="12" id="KW-0436">Ligase</keyword>
<name>C0QEN5_DESAH</name>
<dbReference type="SUPFAM" id="SSF56235">
    <property type="entry name" value="N-terminal nucleophile aminohydrolases (Ntn hydrolases)"/>
    <property type="match status" value="1"/>
</dbReference>
<proteinExistence type="inferred from homology"/>
<comment type="catalytic activity">
    <reaction evidence="7">
        <text>L-aspartate + L-glutamine + ATP + H2O = L-asparagine + L-glutamate + AMP + diphosphate + H(+)</text>
        <dbReference type="Rhea" id="RHEA:12228"/>
        <dbReference type="ChEBI" id="CHEBI:15377"/>
        <dbReference type="ChEBI" id="CHEBI:15378"/>
        <dbReference type="ChEBI" id="CHEBI:29985"/>
        <dbReference type="ChEBI" id="CHEBI:29991"/>
        <dbReference type="ChEBI" id="CHEBI:30616"/>
        <dbReference type="ChEBI" id="CHEBI:33019"/>
        <dbReference type="ChEBI" id="CHEBI:58048"/>
        <dbReference type="ChEBI" id="CHEBI:58359"/>
        <dbReference type="ChEBI" id="CHEBI:456215"/>
        <dbReference type="EC" id="6.3.5.4"/>
    </reaction>
</comment>
<evidence type="ECO:0000256" key="6">
    <source>
        <dbReference type="ARBA" id="ARBA00022962"/>
    </source>
</evidence>
<evidence type="ECO:0000256" key="5">
    <source>
        <dbReference type="ARBA" id="ARBA00022840"/>
    </source>
</evidence>
<evidence type="ECO:0000256" key="10">
    <source>
        <dbReference type="PIRSR" id="PIRSR001589-3"/>
    </source>
</evidence>
<keyword evidence="8" id="KW-0061">Asparagine biosynthesis</keyword>
<evidence type="ECO:0000256" key="1">
    <source>
        <dbReference type="ARBA" id="ARBA00005187"/>
    </source>
</evidence>
<feature type="active site" description="For GATase activity" evidence="8">
    <location>
        <position position="2"/>
    </location>
</feature>
<evidence type="ECO:0000313" key="12">
    <source>
        <dbReference type="EMBL" id="ACN15377.1"/>
    </source>
</evidence>
<dbReference type="InterPro" id="IPR017932">
    <property type="entry name" value="GATase_2_dom"/>
</dbReference>
<dbReference type="EC" id="6.3.5.4" evidence="3"/>
<evidence type="ECO:0000256" key="9">
    <source>
        <dbReference type="PIRSR" id="PIRSR001589-2"/>
    </source>
</evidence>
<dbReference type="HOGENOM" id="CLU_014658_3_1_7"/>
<comment type="similarity">
    <text evidence="2">Belongs to the asparagine synthetase family.</text>
</comment>
<evidence type="ECO:0000256" key="4">
    <source>
        <dbReference type="ARBA" id="ARBA00022741"/>
    </source>
</evidence>
<dbReference type="InterPro" id="IPR006426">
    <property type="entry name" value="Asn_synth_AEB"/>
</dbReference>
<dbReference type="MEROPS" id="C44.001"/>
<dbReference type="GO" id="GO:0006529">
    <property type="term" value="P:asparagine biosynthetic process"/>
    <property type="evidence" value="ECO:0007669"/>
    <property type="project" value="UniProtKB-KW"/>
</dbReference>